<keyword evidence="3" id="KW-1185">Reference proteome</keyword>
<feature type="non-terminal residue" evidence="2">
    <location>
        <position position="87"/>
    </location>
</feature>
<comment type="caution">
    <text evidence="2">The sequence shown here is derived from an EMBL/GenBank/DDBJ whole genome shotgun (WGS) entry which is preliminary data.</text>
</comment>
<dbReference type="EMBL" id="JACVVK020000027">
    <property type="protein sequence ID" value="KAK7502138.1"/>
    <property type="molecule type" value="Genomic_DNA"/>
</dbReference>
<evidence type="ECO:0000313" key="3">
    <source>
        <dbReference type="Proteomes" id="UP001519460"/>
    </source>
</evidence>
<organism evidence="2 3">
    <name type="scientific">Batillaria attramentaria</name>
    <dbReference type="NCBI Taxonomy" id="370345"/>
    <lineage>
        <taxon>Eukaryota</taxon>
        <taxon>Metazoa</taxon>
        <taxon>Spiralia</taxon>
        <taxon>Lophotrochozoa</taxon>
        <taxon>Mollusca</taxon>
        <taxon>Gastropoda</taxon>
        <taxon>Caenogastropoda</taxon>
        <taxon>Sorbeoconcha</taxon>
        <taxon>Cerithioidea</taxon>
        <taxon>Batillariidae</taxon>
        <taxon>Batillaria</taxon>
    </lineage>
</organism>
<proteinExistence type="predicted"/>
<gene>
    <name evidence="2" type="ORF">BaRGS_00006502</name>
</gene>
<accession>A0ABD0LSH7</accession>
<feature type="compositionally biased region" description="Basic and acidic residues" evidence="1">
    <location>
        <begin position="72"/>
        <end position="81"/>
    </location>
</feature>
<reference evidence="2 3" key="1">
    <citation type="journal article" date="2023" name="Sci. Data">
        <title>Genome assembly of the Korean intertidal mud-creeper Batillaria attramentaria.</title>
        <authorList>
            <person name="Patra A.K."/>
            <person name="Ho P.T."/>
            <person name="Jun S."/>
            <person name="Lee S.J."/>
            <person name="Kim Y."/>
            <person name="Won Y.J."/>
        </authorList>
    </citation>
    <scope>NUCLEOTIDE SEQUENCE [LARGE SCALE GENOMIC DNA]</scope>
    <source>
        <strain evidence="2">Wonlab-2016</strain>
    </source>
</reference>
<sequence>MYNTIHIEKIFTATGNDGWAKKLERKKENSGRYVSSIAVRHLSPLISLPRSGLWENNLQTSRWGLGTSRGPWQDEKQETRKMPGLVI</sequence>
<protein>
    <submittedName>
        <fullName evidence="2">Uncharacterized protein</fullName>
    </submittedName>
</protein>
<dbReference type="AlphaFoldDB" id="A0ABD0LSH7"/>
<name>A0ABD0LSH7_9CAEN</name>
<evidence type="ECO:0000313" key="2">
    <source>
        <dbReference type="EMBL" id="KAK7502138.1"/>
    </source>
</evidence>
<dbReference type="Proteomes" id="UP001519460">
    <property type="component" value="Unassembled WGS sequence"/>
</dbReference>
<evidence type="ECO:0000256" key="1">
    <source>
        <dbReference type="SAM" id="MobiDB-lite"/>
    </source>
</evidence>
<feature type="region of interest" description="Disordered" evidence="1">
    <location>
        <begin position="65"/>
        <end position="87"/>
    </location>
</feature>